<evidence type="ECO:0000313" key="2">
    <source>
        <dbReference type="Proteomes" id="UP001595593"/>
    </source>
</evidence>
<keyword evidence="2" id="KW-1185">Reference proteome</keyword>
<dbReference type="RefSeq" id="WP_379593747.1">
    <property type="nucleotide sequence ID" value="NZ_JBHRTN010000004.1"/>
</dbReference>
<dbReference type="GO" id="GO:0016787">
    <property type="term" value="F:hydrolase activity"/>
    <property type="evidence" value="ECO:0007669"/>
    <property type="project" value="UniProtKB-KW"/>
</dbReference>
<keyword evidence="1" id="KW-0378">Hydrolase</keyword>
<comment type="caution">
    <text evidence="1">The sequence shown here is derived from an EMBL/GenBank/DDBJ whole genome shotgun (WGS) entry which is preliminary data.</text>
</comment>
<name>A0ABV7FUZ4_9PROT</name>
<dbReference type="SUPFAM" id="SSF52266">
    <property type="entry name" value="SGNH hydrolase"/>
    <property type="match status" value="1"/>
</dbReference>
<protein>
    <submittedName>
        <fullName evidence="1">SGNH/GDSL hydrolase family protein</fullName>
    </submittedName>
</protein>
<evidence type="ECO:0000313" key="1">
    <source>
        <dbReference type="EMBL" id="MFC3124020.1"/>
    </source>
</evidence>
<reference evidence="2" key="1">
    <citation type="journal article" date="2019" name="Int. J. Syst. Evol. Microbiol.">
        <title>The Global Catalogue of Microorganisms (GCM) 10K type strain sequencing project: providing services to taxonomists for standard genome sequencing and annotation.</title>
        <authorList>
            <consortium name="The Broad Institute Genomics Platform"/>
            <consortium name="The Broad Institute Genome Sequencing Center for Infectious Disease"/>
            <person name="Wu L."/>
            <person name="Ma J."/>
        </authorList>
    </citation>
    <scope>NUCLEOTIDE SEQUENCE [LARGE SCALE GENOMIC DNA]</scope>
    <source>
        <strain evidence="2">KCTC 52094</strain>
    </source>
</reference>
<organism evidence="1 2">
    <name type="scientific">Teichococcus globiformis</name>
    <dbReference type="NCBI Taxonomy" id="2307229"/>
    <lineage>
        <taxon>Bacteria</taxon>
        <taxon>Pseudomonadati</taxon>
        <taxon>Pseudomonadota</taxon>
        <taxon>Alphaproteobacteria</taxon>
        <taxon>Acetobacterales</taxon>
        <taxon>Roseomonadaceae</taxon>
        <taxon>Roseomonas</taxon>
    </lineage>
</organism>
<dbReference type="EMBL" id="JBHRTN010000004">
    <property type="protein sequence ID" value="MFC3124020.1"/>
    <property type="molecule type" value="Genomic_DNA"/>
</dbReference>
<accession>A0ABV7FUZ4</accession>
<dbReference type="Proteomes" id="UP001595593">
    <property type="component" value="Unassembled WGS sequence"/>
</dbReference>
<proteinExistence type="predicted"/>
<gene>
    <name evidence="1" type="ORF">ACFOD4_03010</name>
</gene>
<sequence length="356" mass="39032">MSTEPKPKVCLIGTSNGVFEQGYVSAFRNSDAIASFSKNCLGYSSSAIFSQRAEMVDLATFDICVLDFAPNDAVALAGGATPPALVHSVVSDAVRRVLEKGCFPAIYMMPIRSQMRSQGKVICDIYKDIAQEFNLPLFDGYRYVEALLAQGFPAEDLYIDDMHLKFPVAIQLAEAFIGPLIEAWRRRAPQAEKAGRDYTYRYLGVPSFGLNADQWHPRKTWIFETNTVTVTDGMALTIKAAGDGEITAIGVDWANSSGSATFSSTTSARKKLSSQYSTEPSTELKKMIFGIANVHPPVKLKDGQLTLNLQEDEKWTGRLELGAIVVRHMADYAVRPLLPEPVILESFTLPPSAMPA</sequence>